<reference evidence="1" key="1">
    <citation type="submission" date="2018-05" db="EMBL/GenBank/DDBJ databases">
        <authorList>
            <person name="Lanie J.A."/>
            <person name="Ng W.-L."/>
            <person name="Kazmierczak K.M."/>
            <person name="Andrzejewski T.M."/>
            <person name="Davidsen T.M."/>
            <person name="Wayne K.J."/>
            <person name="Tettelin H."/>
            <person name="Glass J.I."/>
            <person name="Rusch D."/>
            <person name="Podicherti R."/>
            <person name="Tsui H.-C.T."/>
            <person name="Winkler M.E."/>
        </authorList>
    </citation>
    <scope>NUCLEOTIDE SEQUENCE</scope>
</reference>
<name>A0A381ZWJ2_9ZZZZ</name>
<dbReference type="AlphaFoldDB" id="A0A381ZWJ2"/>
<dbReference type="EMBL" id="UINC01022810">
    <property type="protein sequence ID" value="SVA93202.1"/>
    <property type="molecule type" value="Genomic_DNA"/>
</dbReference>
<feature type="non-terminal residue" evidence="1">
    <location>
        <position position="363"/>
    </location>
</feature>
<organism evidence="1">
    <name type="scientific">marine metagenome</name>
    <dbReference type="NCBI Taxonomy" id="408172"/>
    <lineage>
        <taxon>unclassified sequences</taxon>
        <taxon>metagenomes</taxon>
        <taxon>ecological metagenomes</taxon>
    </lineage>
</organism>
<proteinExistence type="predicted"/>
<gene>
    <name evidence="1" type="ORF">METZ01_LOCUS146056</name>
</gene>
<sequence length="363" mass="42335">MKTELITTSNRYLDTDCEQQDRYFYLIEIVDIFGRTFHSDDQHPSFGSCLQYENNENFEKLYSVWDLMKQIMAESLADHFPLLTDETVSALLELLEMENDLKFVWIEEFPLYAHPDIEPIIGDISSVLFNENFFEFIIEQEKTYRNRFLLTPFEWNEKIKELYLTAEDRWSRLSDTYHLCYDRILASPPIRISGGLKHKDGPGELMLHVIHHDLLDQENFYLLSNNESIDVPIGTDILAGTELRINIPAHWNNVSLMQGETFIQGFYFLLDIPVIITFDGDLVPVDSLNGMVVSRPVSDLWINEIVWRFSTSTLHLEISGRSFGEDQYSVHMNSKPLWDVDWRPDYDIGFQDSAFTVDSLDPG</sequence>
<evidence type="ECO:0000313" key="1">
    <source>
        <dbReference type="EMBL" id="SVA93202.1"/>
    </source>
</evidence>
<accession>A0A381ZWJ2</accession>
<protein>
    <submittedName>
        <fullName evidence="1">Uncharacterized protein</fullName>
    </submittedName>
</protein>